<evidence type="ECO:0000313" key="3">
    <source>
        <dbReference type="EMBL" id="GAA4953953.1"/>
    </source>
</evidence>
<sequence>MIIGRVGKKLSKVAAALRRPTESGQMLRQVLFFIPAPLPALGIVALLVGGSLSAPGWTILLAGSVGVASLLLALMVQPTPLPEGLSAEASVRRSMHRFRQITNLRIGLALTPVAVGAAAAVVGGGLFPLFAALALAWPQLLLASPTFFTITRARRAMEAWGTRAYLWAALAQPAPVEWPLATPLAARYREWQRQREGGRAPAGTGTESAETAAETGHAEQEAPSSGAEPEQSEAAGEQRPAESGDIVPGFPGSGAATGPRPVPRQPRPPRRKSQPQRPGGSRPKAKN</sequence>
<feature type="region of interest" description="Disordered" evidence="1">
    <location>
        <begin position="192"/>
        <end position="287"/>
    </location>
</feature>
<keyword evidence="2" id="KW-0472">Membrane</keyword>
<evidence type="ECO:0000313" key="4">
    <source>
        <dbReference type="Proteomes" id="UP001499993"/>
    </source>
</evidence>
<keyword evidence="2" id="KW-1133">Transmembrane helix</keyword>
<feature type="compositionally biased region" description="Low complexity" evidence="1">
    <location>
        <begin position="201"/>
        <end position="215"/>
    </location>
</feature>
<reference evidence="4" key="1">
    <citation type="journal article" date="2019" name="Int. J. Syst. Evol. Microbiol.">
        <title>The Global Catalogue of Microorganisms (GCM) 10K type strain sequencing project: providing services to taxonomists for standard genome sequencing and annotation.</title>
        <authorList>
            <consortium name="The Broad Institute Genomics Platform"/>
            <consortium name="The Broad Institute Genome Sequencing Center for Infectious Disease"/>
            <person name="Wu L."/>
            <person name="Ma J."/>
        </authorList>
    </citation>
    <scope>NUCLEOTIDE SEQUENCE [LARGE SCALE GENOMIC DNA]</scope>
    <source>
        <strain evidence="4">JCM 18123</strain>
    </source>
</reference>
<dbReference type="Proteomes" id="UP001499993">
    <property type="component" value="Unassembled WGS sequence"/>
</dbReference>
<feature type="transmembrane region" description="Helical" evidence="2">
    <location>
        <begin position="56"/>
        <end position="76"/>
    </location>
</feature>
<keyword evidence="4" id="KW-1185">Reference proteome</keyword>
<feature type="transmembrane region" description="Helical" evidence="2">
    <location>
        <begin position="129"/>
        <end position="150"/>
    </location>
</feature>
<dbReference type="EMBL" id="BAABIK010000031">
    <property type="protein sequence ID" value="GAA4953953.1"/>
    <property type="molecule type" value="Genomic_DNA"/>
</dbReference>
<feature type="transmembrane region" description="Helical" evidence="2">
    <location>
        <begin position="30"/>
        <end position="50"/>
    </location>
</feature>
<keyword evidence="2" id="KW-0812">Transmembrane</keyword>
<evidence type="ECO:0000256" key="1">
    <source>
        <dbReference type="SAM" id="MobiDB-lite"/>
    </source>
</evidence>
<gene>
    <name evidence="3" type="ORF">GCM10023224_43940</name>
</gene>
<name>A0ABP9GYP2_9ACTN</name>
<feature type="transmembrane region" description="Helical" evidence="2">
    <location>
        <begin position="102"/>
        <end position="123"/>
    </location>
</feature>
<protein>
    <submittedName>
        <fullName evidence="3">Uncharacterized protein</fullName>
    </submittedName>
</protein>
<comment type="caution">
    <text evidence="3">The sequence shown here is derived from an EMBL/GenBank/DDBJ whole genome shotgun (WGS) entry which is preliminary data.</text>
</comment>
<evidence type="ECO:0000256" key="2">
    <source>
        <dbReference type="SAM" id="Phobius"/>
    </source>
</evidence>
<proteinExistence type="predicted"/>
<accession>A0ABP9GYP2</accession>
<organism evidence="3 4">
    <name type="scientific">Streptomonospora halophila</name>
    <dbReference type="NCBI Taxonomy" id="427369"/>
    <lineage>
        <taxon>Bacteria</taxon>
        <taxon>Bacillati</taxon>
        <taxon>Actinomycetota</taxon>
        <taxon>Actinomycetes</taxon>
        <taxon>Streptosporangiales</taxon>
        <taxon>Nocardiopsidaceae</taxon>
        <taxon>Streptomonospora</taxon>
    </lineage>
</organism>